<feature type="compositionally biased region" description="Low complexity" evidence="1">
    <location>
        <begin position="189"/>
        <end position="201"/>
    </location>
</feature>
<dbReference type="EMBL" id="BAAAON010000001">
    <property type="protein sequence ID" value="GAA2173107.1"/>
    <property type="molecule type" value="Genomic_DNA"/>
</dbReference>
<comment type="caution">
    <text evidence="2">The sequence shown here is derived from an EMBL/GenBank/DDBJ whole genome shotgun (WGS) entry which is preliminary data.</text>
</comment>
<name>A0ABP5MET5_9MICC</name>
<feature type="region of interest" description="Disordered" evidence="1">
    <location>
        <begin position="178"/>
        <end position="201"/>
    </location>
</feature>
<evidence type="ECO:0000256" key="1">
    <source>
        <dbReference type="SAM" id="MobiDB-lite"/>
    </source>
</evidence>
<keyword evidence="3" id="KW-1185">Reference proteome</keyword>
<evidence type="ECO:0008006" key="4">
    <source>
        <dbReference type="Google" id="ProtNLM"/>
    </source>
</evidence>
<evidence type="ECO:0000313" key="3">
    <source>
        <dbReference type="Proteomes" id="UP001500974"/>
    </source>
</evidence>
<evidence type="ECO:0000313" key="2">
    <source>
        <dbReference type="EMBL" id="GAA2173107.1"/>
    </source>
</evidence>
<sequence length="201" mass="21316">MIWMGHSGGRLLRTGPFAGPEVDFFDGLGASAAVAWLKNKRTSAVSAVPTQTGAASTEALENCVPANLPVHRPEVITQLGEELATLADALRYRDNFARLLPKRIRDLEADLRSKSSKNLEDAEGTLLSLNVGATMVGAPRLQYVADRCLSDFRGGREMSCLPALAGEAERFLMLLSGAEDAPPAPGATPPGSFGSPRPEQS</sequence>
<organism evidence="2 3">
    <name type="scientific">Arthrobacter parietis</name>
    <dbReference type="NCBI Taxonomy" id="271434"/>
    <lineage>
        <taxon>Bacteria</taxon>
        <taxon>Bacillati</taxon>
        <taxon>Actinomycetota</taxon>
        <taxon>Actinomycetes</taxon>
        <taxon>Micrococcales</taxon>
        <taxon>Micrococcaceae</taxon>
        <taxon>Arthrobacter</taxon>
    </lineage>
</organism>
<protein>
    <recommendedName>
        <fullName evidence="4">DUF222 domain-containing protein</fullName>
    </recommendedName>
</protein>
<gene>
    <name evidence="2" type="ORF">GCM10009784_06190</name>
</gene>
<dbReference type="Proteomes" id="UP001500974">
    <property type="component" value="Unassembled WGS sequence"/>
</dbReference>
<reference evidence="3" key="1">
    <citation type="journal article" date="2019" name="Int. J. Syst. Evol. Microbiol.">
        <title>The Global Catalogue of Microorganisms (GCM) 10K type strain sequencing project: providing services to taxonomists for standard genome sequencing and annotation.</title>
        <authorList>
            <consortium name="The Broad Institute Genomics Platform"/>
            <consortium name="The Broad Institute Genome Sequencing Center for Infectious Disease"/>
            <person name="Wu L."/>
            <person name="Ma J."/>
        </authorList>
    </citation>
    <scope>NUCLEOTIDE SEQUENCE [LARGE SCALE GENOMIC DNA]</scope>
    <source>
        <strain evidence="3">JCM 14917</strain>
    </source>
</reference>
<accession>A0ABP5MET5</accession>
<proteinExistence type="predicted"/>